<reference evidence="3" key="1">
    <citation type="journal article" date="2008" name="Nat. Genet.">
        <title>The Pristionchus pacificus genome provides a unique perspective on nematode lifestyle and parasitism.</title>
        <authorList>
            <person name="Dieterich C."/>
            <person name="Clifton S.W."/>
            <person name="Schuster L.N."/>
            <person name="Chinwalla A."/>
            <person name="Delehaunty K."/>
            <person name="Dinkelacker I."/>
            <person name="Fulton L."/>
            <person name="Fulton R."/>
            <person name="Godfrey J."/>
            <person name="Minx P."/>
            <person name="Mitreva M."/>
            <person name="Roeseler W."/>
            <person name="Tian H."/>
            <person name="Witte H."/>
            <person name="Yang S.P."/>
            <person name="Wilson R.K."/>
            <person name="Sommer R.J."/>
        </authorList>
    </citation>
    <scope>NUCLEOTIDE SEQUENCE [LARGE SCALE GENOMIC DNA]</scope>
    <source>
        <strain evidence="3">PS312</strain>
    </source>
</reference>
<dbReference type="Proteomes" id="UP000005239">
    <property type="component" value="Unassembled WGS sequence"/>
</dbReference>
<feature type="compositionally biased region" description="Basic and acidic residues" evidence="1">
    <location>
        <begin position="26"/>
        <end position="47"/>
    </location>
</feature>
<evidence type="ECO:0000256" key="1">
    <source>
        <dbReference type="SAM" id="MobiDB-lite"/>
    </source>
</evidence>
<dbReference type="EnsemblMetazoa" id="PPA44472.1">
    <property type="protein sequence ID" value="PPA44472.1"/>
    <property type="gene ID" value="WBGene00282841"/>
</dbReference>
<organism evidence="2 3">
    <name type="scientific">Pristionchus pacificus</name>
    <name type="common">Parasitic nematode worm</name>
    <dbReference type="NCBI Taxonomy" id="54126"/>
    <lineage>
        <taxon>Eukaryota</taxon>
        <taxon>Metazoa</taxon>
        <taxon>Ecdysozoa</taxon>
        <taxon>Nematoda</taxon>
        <taxon>Chromadorea</taxon>
        <taxon>Rhabditida</taxon>
        <taxon>Rhabditina</taxon>
        <taxon>Diplogasteromorpha</taxon>
        <taxon>Diplogasteroidea</taxon>
        <taxon>Neodiplogasteridae</taxon>
        <taxon>Pristionchus</taxon>
    </lineage>
</organism>
<sequence>MLAPLHQPLALLRLVRTMRTQVQGVRARETSHGELMQREGARDEYILRSRNSPSSKMNEV</sequence>
<accession>A0A2A6BT13</accession>
<keyword evidence="3" id="KW-1185">Reference proteome</keyword>
<accession>A0A8R1V2W7</accession>
<gene>
    <name evidence="2" type="primary">WBGene00282841</name>
</gene>
<evidence type="ECO:0000313" key="2">
    <source>
        <dbReference type="EnsemblMetazoa" id="PPA44472.1"/>
    </source>
</evidence>
<dbReference type="AlphaFoldDB" id="A0A2A6BT13"/>
<feature type="region of interest" description="Disordered" evidence="1">
    <location>
        <begin position="25"/>
        <end position="60"/>
    </location>
</feature>
<feature type="compositionally biased region" description="Polar residues" evidence="1">
    <location>
        <begin position="49"/>
        <end position="60"/>
    </location>
</feature>
<protein>
    <submittedName>
        <fullName evidence="2">Uncharacterized protein</fullName>
    </submittedName>
</protein>
<evidence type="ECO:0000313" key="3">
    <source>
        <dbReference type="Proteomes" id="UP000005239"/>
    </source>
</evidence>
<reference evidence="2" key="2">
    <citation type="submission" date="2022-06" db="UniProtKB">
        <authorList>
            <consortium name="EnsemblMetazoa"/>
        </authorList>
    </citation>
    <scope>IDENTIFICATION</scope>
    <source>
        <strain evidence="2">PS312</strain>
    </source>
</reference>
<proteinExistence type="predicted"/>
<name>A0A2A6BT13_PRIPA</name>